<keyword evidence="3" id="KW-0812">Transmembrane</keyword>
<reference evidence="7" key="1">
    <citation type="submission" date="2010-04" db="EMBL/GenBank/DDBJ databases">
        <authorList>
            <person name="Reid K.E."/>
            <person name="Liao N."/>
            <person name="Chan S."/>
            <person name="Docking R."/>
            <person name="Taylor G."/>
            <person name="Moore R."/>
            <person name="Mayo M."/>
            <person name="Munro S."/>
            <person name="King J."/>
            <person name="Yanchuk A."/>
            <person name="Holt R."/>
            <person name="Jones S."/>
            <person name="Marra M."/>
            <person name="Ritland C.E."/>
            <person name="Ritland K."/>
            <person name="Bohlmann J."/>
        </authorList>
    </citation>
    <scope>NUCLEOTIDE SEQUENCE</scope>
    <source>
        <tissue evidence="7">Buds collected with no treatment. Collection October 2007</tissue>
    </source>
</reference>
<name>D5A9A0_PICSI</name>
<dbReference type="Pfam" id="PF12734">
    <property type="entry name" value="CYSTM"/>
    <property type="match status" value="1"/>
</dbReference>
<dbReference type="PANTHER" id="PTHR31568:SF112">
    <property type="entry name" value="CYSTEINE-RICH AND TRANSMEMBRANE DOMAIN-CONTAINING PROTEIN WIH2-LIKE"/>
    <property type="match status" value="1"/>
</dbReference>
<dbReference type="InterPro" id="IPR044850">
    <property type="entry name" value="WIH1-like"/>
</dbReference>
<evidence type="ECO:0000259" key="6">
    <source>
        <dbReference type="Pfam" id="PF12734"/>
    </source>
</evidence>
<evidence type="ECO:0000313" key="7">
    <source>
        <dbReference type="EMBL" id="ADE76119.1"/>
    </source>
</evidence>
<proteinExistence type="evidence at transcript level"/>
<comment type="subcellular location">
    <subcellularLocation>
        <location evidence="1">Membrane</location>
        <topology evidence="1">Single-pass membrane protein</topology>
    </subcellularLocation>
</comment>
<comment type="similarity">
    <text evidence="2">Belongs to the CYSTM1 family.</text>
</comment>
<keyword evidence="5" id="KW-0472">Membrane</keyword>
<dbReference type="InterPro" id="IPR028144">
    <property type="entry name" value="CYSTM_dom"/>
</dbReference>
<evidence type="ECO:0000256" key="1">
    <source>
        <dbReference type="ARBA" id="ARBA00004167"/>
    </source>
</evidence>
<dbReference type="AlphaFoldDB" id="D5A9A0"/>
<feature type="domain" description="Cysteine-rich transmembrane" evidence="6">
    <location>
        <begin position="23"/>
        <end position="66"/>
    </location>
</feature>
<dbReference type="EMBL" id="BT122761">
    <property type="protein sequence ID" value="ADE76119.1"/>
    <property type="molecule type" value="mRNA"/>
</dbReference>
<protein>
    <recommendedName>
        <fullName evidence="6">Cysteine-rich transmembrane domain-containing protein</fullName>
    </recommendedName>
</protein>
<evidence type="ECO:0000256" key="5">
    <source>
        <dbReference type="ARBA" id="ARBA00023136"/>
    </source>
</evidence>
<organism evidence="7">
    <name type="scientific">Picea sitchensis</name>
    <name type="common">Sitka spruce</name>
    <name type="synonym">Pinus sitchensis</name>
    <dbReference type="NCBI Taxonomy" id="3332"/>
    <lineage>
        <taxon>Eukaryota</taxon>
        <taxon>Viridiplantae</taxon>
        <taxon>Streptophyta</taxon>
        <taxon>Embryophyta</taxon>
        <taxon>Tracheophyta</taxon>
        <taxon>Spermatophyta</taxon>
        <taxon>Pinopsida</taxon>
        <taxon>Pinidae</taxon>
        <taxon>Conifers I</taxon>
        <taxon>Pinales</taxon>
        <taxon>Pinaceae</taxon>
        <taxon>Picea</taxon>
    </lineage>
</organism>
<evidence type="ECO:0000256" key="2">
    <source>
        <dbReference type="ARBA" id="ARBA00009444"/>
    </source>
</evidence>
<evidence type="ECO:0000256" key="3">
    <source>
        <dbReference type="ARBA" id="ARBA00022692"/>
    </source>
</evidence>
<accession>D5A9A0</accession>
<keyword evidence="4" id="KW-1133">Transmembrane helix</keyword>
<dbReference type="PANTHER" id="PTHR31568">
    <property type="entry name" value="RCG49325, ISOFORM CRA_A"/>
    <property type="match status" value="1"/>
</dbReference>
<dbReference type="GO" id="GO:0005886">
    <property type="term" value="C:plasma membrane"/>
    <property type="evidence" value="ECO:0007669"/>
    <property type="project" value="InterPro"/>
</dbReference>
<sequence>MSDPKYAYPYPAQGYPQQAGYGQGYPQQPPYVVAPPQYSQGQPQKQTGFLKGCLAALCCCCLLDDCYCDPTDFCDMF</sequence>
<evidence type="ECO:0000256" key="4">
    <source>
        <dbReference type="ARBA" id="ARBA00022989"/>
    </source>
</evidence>